<dbReference type="Pfam" id="PF00534">
    <property type="entry name" value="Glycos_transf_1"/>
    <property type="match status" value="1"/>
</dbReference>
<reference evidence="2 3" key="1">
    <citation type="submission" date="2008-12" db="EMBL/GenBank/DDBJ databases">
        <authorList>
            <person name="Fulton L."/>
            <person name="Clifton S."/>
            <person name="Fulton B."/>
            <person name="Xu J."/>
            <person name="Minx P."/>
            <person name="Pepin K.H."/>
            <person name="Johnson M."/>
            <person name="Bhonagiri V."/>
            <person name="Nash W.E."/>
            <person name="Mardis E.R."/>
            <person name="Wilson R.K."/>
        </authorList>
    </citation>
    <scope>NUCLEOTIDE SEQUENCE [LARGE SCALE GENOMIC DNA]</scope>
    <source>
        <strain evidence="2 3">DSM 18228</strain>
    </source>
</reference>
<sequence length="366" mass="42190">MRIGYIHLDYGEWTNGSYNAQEIGLAKAFEKLGHQTYIVYWLSHHDERCFSEVKISSNITKIYLPYRFRLVHHVIVDLNLLKPYQLDLLHLQSDNLLYVPNAIDYCLKKQIPHYCYVGTITSSNSNPIIRKILDYISLRNIKAFKKTLVFAKTPLMAQILQKKGVQNAIFSPVGLDLTAIPTIIPDKEKLKRQLGIPLNKKIIVCVCALRHDKHPFDIFELAEKLNEEYQIYFIGSNGPLKDSFITKLSQSKDYQKINYLGQIPNKEIHTYYQIADYVVNFNPNEIFGMAILEAMYHNCTVIAINAPGPNCIIEDQKSGFIAHSIQEISSIIKSDVKAYNARKRILESFTWEKTAQTFLSHFPNLQ</sequence>
<feature type="domain" description="Glycosyl transferase family 1" evidence="1">
    <location>
        <begin position="186"/>
        <end position="330"/>
    </location>
</feature>
<name>S0F536_9BACT</name>
<dbReference type="InterPro" id="IPR050194">
    <property type="entry name" value="Glycosyltransferase_grp1"/>
</dbReference>
<dbReference type="GeneID" id="78404791"/>
<gene>
    <name evidence="2" type="ORF">BACCOPRO_00717</name>
</gene>
<dbReference type="GO" id="GO:0016757">
    <property type="term" value="F:glycosyltransferase activity"/>
    <property type="evidence" value="ECO:0007669"/>
    <property type="project" value="UniProtKB-KW"/>
</dbReference>
<dbReference type="PANTHER" id="PTHR45947">
    <property type="entry name" value="SULFOQUINOVOSYL TRANSFERASE SQD2"/>
    <property type="match status" value="1"/>
</dbReference>
<dbReference type="RefSeq" id="WP_008140851.1">
    <property type="nucleotide sequence ID" value="NZ_EQ973632.1"/>
</dbReference>
<evidence type="ECO:0000313" key="2">
    <source>
        <dbReference type="EMBL" id="EEF75234.1"/>
    </source>
</evidence>
<dbReference type="EC" id="2.4.-.-" evidence="2"/>
<evidence type="ECO:0000313" key="3">
    <source>
        <dbReference type="Proteomes" id="UP000014073"/>
    </source>
</evidence>
<dbReference type="AlphaFoldDB" id="S0F536"/>
<accession>S0F536</accession>
<dbReference type="InterPro" id="IPR001296">
    <property type="entry name" value="Glyco_trans_1"/>
</dbReference>
<keyword evidence="2" id="KW-0328">Glycosyltransferase</keyword>
<dbReference type="STRING" id="547042.BACCOPRO_00717"/>
<dbReference type="PANTHER" id="PTHR45947:SF3">
    <property type="entry name" value="SULFOQUINOVOSYL TRANSFERASE SQD2"/>
    <property type="match status" value="1"/>
</dbReference>
<protein>
    <submittedName>
        <fullName evidence="2">Glycosyltransferase, group 1 family protein</fullName>
        <ecNumber evidence="2">2.4.-.-</ecNumber>
    </submittedName>
</protein>
<dbReference type="SUPFAM" id="SSF53756">
    <property type="entry name" value="UDP-Glycosyltransferase/glycogen phosphorylase"/>
    <property type="match status" value="1"/>
</dbReference>
<proteinExistence type="predicted"/>
<dbReference type="eggNOG" id="COG0438">
    <property type="taxonomic scope" value="Bacteria"/>
</dbReference>
<keyword evidence="3" id="KW-1185">Reference proteome</keyword>
<keyword evidence="2" id="KW-0808">Transferase</keyword>
<evidence type="ECO:0000259" key="1">
    <source>
        <dbReference type="Pfam" id="PF00534"/>
    </source>
</evidence>
<dbReference type="Gene3D" id="3.40.50.2000">
    <property type="entry name" value="Glycogen Phosphorylase B"/>
    <property type="match status" value="2"/>
</dbReference>
<dbReference type="Proteomes" id="UP000014073">
    <property type="component" value="Unassembled WGS sequence"/>
</dbReference>
<dbReference type="CDD" id="cd03801">
    <property type="entry name" value="GT4_PimA-like"/>
    <property type="match status" value="1"/>
</dbReference>
<dbReference type="HOGENOM" id="CLU_755766_0_0_10"/>
<dbReference type="EMBL" id="ACBW01000050">
    <property type="protein sequence ID" value="EEF75234.1"/>
    <property type="molecule type" value="Genomic_DNA"/>
</dbReference>
<comment type="caution">
    <text evidence="2">The sequence shown here is derived from an EMBL/GenBank/DDBJ whole genome shotgun (WGS) entry which is preliminary data.</text>
</comment>
<organism evidence="2 3">
    <name type="scientific">Phocaeicola coprophilus DSM 18228 = JCM 13818</name>
    <dbReference type="NCBI Taxonomy" id="547042"/>
    <lineage>
        <taxon>Bacteria</taxon>
        <taxon>Pseudomonadati</taxon>
        <taxon>Bacteroidota</taxon>
        <taxon>Bacteroidia</taxon>
        <taxon>Bacteroidales</taxon>
        <taxon>Bacteroidaceae</taxon>
        <taxon>Phocaeicola</taxon>
    </lineage>
</organism>